<dbReference type="Proteomes" id="UP000827284">
    <property type="component" value="Unassembled WGS sequence"/>
</dbReference>
<feature type="region of interest" description="Disordered" evidence="2">
    <location>
        <begin position="668"/>
        <end position="737"/>
    </location>
</feature>
<evidence type="ECO:0000256" key="2">
    <source>
        <dbReference type="SAM" id="MobiDB-lite"/>
    </source>
</evidence>
<keyword evidence="5" id="KW-1185">Reference proteome</keyword>
<feature type="transmembrane region" description="Helical" evidence="3">
    <location>
        <begin position="12"/>
        <end position="29"/>
    </location>
</feature>
<feature type="compositionally biased region" description="Polar residues" evidence="2">
    <location>
        <begin position="463"/>
        <end position="496"/>
    </location>
</feature>
<reference evidence="4" key="1">
    <citation type="submission" date="2021-11" db="EMBL/GenBank/DDBJ databases">
        <authorList>
            <person name="Herlambang A."/>
            <person name="Guo Y."/>
            <person name="Takashima Y."/>
            <person name="Nishizawa T."/>
        </authorList>
    </citation>
    <scope>NUCLEOTIDE SEQUENCE</scope>
    <source>
        <strain evidence="4">E1425</strain>
    </source>
</reference>
<keyword evidence="3" id="KW-0472">Membrane</keyword>
<evidence type="ECO:0000256" key="3">
    <source>
        <dbReference type="SAM" id="Phobius"/>
    </source>
</evidence>
<protein>
    <submittedName>
        <fullName evidence="4">Uncharacterized protein</fullName>
    </submittedName>
</protein>
<feature type="region of interest" description="Disordered" evidence="2">
    <location>
        <begin position="535"/>
        <end position="605"/>
    </location>
</feature>
<organism evidence="4 5">
    <name type="scientific">Entomortierella parvispora</name>
    <dbReference type="NCBI Taxonomy" id="205924"/>
    <lineage>
        <taxon>Eukaryota</taxon>
        <taxon>Fungi</taxon>
        <taxon>Fungi incertae sedis</taxon>
        <taxon>Mucoromycota</taxon>
        <taxon>Mortierellomycotina</taxon>
        <taxon>Mortierellomycetes</taxon>
        <taxon>Mortierellales</taxon>
        <taxon>Mortierellaceae</taxon>
        <taxon>Entomortierella</taxon>
    </lineage>
</organism>
<feature type="coiled-coil region" evidence="1">
    <location>
        <begin position="369"/>
        <end position="396"/>
    </location>
</feature>
<sequence length="737" mass="81140">MITIRPSRSLALHGPLIVMWNICTFGYSYPRRRVGENYMVCVIRVVVIAVARMACLLGAIWYIWNLVEYQNLGGDRPLNILVTQENTNYTGTITPKLNILSTATGDLNVTDVLFSNLTGNYGLEVGYSRGPSGLGEGDTIFMDQIVDTLQAQSFDYVQVVIKHDPILPPYGWSQVSLIHPLSWSTTFSTMDLFNQYYFLPGHFVEIRYTPLTFNYYPTITPSNTTLEKFVNFLGFTSASTDYSYQSTVAHIPFPSGVYDNLTTVIILRPQSTLNQLSYQTEKTTFRDTMSSIGGLLGIVGSFIGFLFGASVLSPWGFIAGIPFFRRKISGSLAKAYDTPDGLSKGPFTTKIEEVGQFGPEIHEKGNGSVSAADLKLTMLKERLDELELVLSEYYLDGDVFKTYADERKKIKLERARSLLGSSRKTFTGGLFRKVSKDQKEYSALMLGNLTETAASPMTGEGIEQTQNQPLSTYPQKQEFNDSSSSMNWMLPSQTLKESQHQHRGPLPSPEHPPQPPASRVSTSEPSVFAYYQQQHLDQHSGQNQQQQQQQQGQQPAAQNQKHQRVQKTLSAQSLVRPMAGGDPSTIQIPTRRSSSFHEQDSQSLLQQDHNSLRNSTYAVNNVVTGPPSYPPRPQYSGTSPIALNTAAAAASNPYAVSAVSAALATSPQVSQGNRWFSSPPSSPSSTIVASPTQQLVSPSQSFYSTPGSGVGEGSISSLRGLTGNQQQQLQQLQQQGP</sequence>
<feature type="compositionally biased region" description="Low complexity" evidence="2">
    <location>
        <begin position="535"/>
        <end position="560"/>
    </location>
</feature>
<evidence type="ECO:0000313" key="5">
    <source>
        <dbReference type="Proteomes" id="UP000827284"/>
    </source>
</evidence>
<reference evidence="4" key="2">
    <citation type="journal article" date="2022" name="Microbiol. Resour. Announc.">
        <title>Whole-Genome Sequence of Entomortierella parvispora E1425, a Mucoromycotan Fungus Associated with Burkholderiaceae-Related Endosymbiotic Bacteria.</title>
        <authorList>
            <person name="Herlambang A."/>
            <person name="Guo Y."/>
            <person name="Takashima Y."/>
            <person name="Narisawa K."/>
            <person name="Ohta H."/>
            <person name="Nishizawa T."/>
        </authorList>
    </citation>
    <scope>NUCLEOTIDE SEQUENCE</scope>
    <source>
        <strain evidence="4">E1425</strain>
    </source>
</reference>
<feature type="compositionally biased region" description="Polar residues" evidence="2">
    <location>
        <begin position="686"/>
        <end position="707"/>
    </location>
</feature>
<proteinExistence type="predicted"/>
<feature type="transmembrane region" description="Helical" evidence="3">
    <location>
        <begin position="41"/>
        <end position="64"/>
    </location>
</feature>
<keyword evidence="3" id="KW-1133">Transmembrane helix</keyword>
<keyword evidence="1" id="KW-0175">Coiled coil</keyword>
<keyword evidence="3" id="KW-0812">Transmembrane</keyword>
<feature type="compositionally biased region" description="Low complexity" evidence="2">
    <location>
        <begin position="725"/>
        <end position="737"/>
    </location>
</feature>
<comment type="caution">
    <text evidence="4">The sequence shown here is derived from an EMBL/GenBank/DDBJ whole genome shotgun (WGS) entry which is preliminary data.</text>
</comment>
<gene>
    <name evidence="4" type="ORF">EMPS_07941</name>
</gene>
<feature type="compositionally biased region" description="Polar residues" evidence="2">
    <location>
        <begin position="714"/>
        <end position="724"/>
    </location>
</feature>
<dbReference type="AlphaFoldDB" id="A0A9P3HFG1"/>
<feature type="compositionally biased region" description="Polar residues" evidence="2">
    <location>
        <begin position="584"/>
        <end position="593"/>
    </location>
</feature>
<feature type="region of interest" description="Disordered" evidence="2">
    <location>
        <begin position="454"/>
        <end position="523"/>
    </location>
</feature>
<feature type="compositionally biased region" description="Pro residues" evidence="2">
    <location>
        <begin position="506"/>
        <end position="516"/>
    </location>
</feature>
<accession>A0A9P3HFG1</accession>
<dbReference type="OrthoDB" id="2403806at2759"/>
<dbReference type="EMBL" id="BQFW01000011">
    <property type="protein sequence ID" value="GJJ75583.1"/>
    <property type="molecule type" value="Genomic_DNA"/>
</dbReference>
<evidence type="ECO:0000313" key="4">
    <source>
        <dbReference type="EMBL" id="GJJ75583.1"/>
    </source>
</evidence>
<name>A0A9P3HFG1_9FUNG</name>
<evidence type="ECO:0000256" key="1">
    <source>
        <dbReference type="SAM" id="Coils"/>
    </source>
</evidence>